<proteinExistence type="inferred from homology"/>
<evidence type="ECO:0000313" key="6">
    <source>
        <dbReference type="EMBL" id="KAK7535846.1"/>
    </source>
</evidence>
<dbReference type="RefSeq" id="XP_066654262.1">
    <property type="nucleotide sequence ID" value="XM_066800440.1"/>
</dbReference>
<dbReference type="GeneID" id="92033346"/>
<accession>A0ABR1LMV8</accession>
<feature type="region of interest" description="Disordered" evidence="4">
    <location>
        <begin position="191"/>
        <end position="281"/>
    </location>
</feature>
<dbReference type="Pfam" id="PF05903">
    <property type="entry name" value="Peptidase_C97"/>
    <property type="match status" value="1"/>
</dbReference>
<reference evidence="6 7" key="1">
    <citation type="submission" date="2024-04" db="EMBL/GenBank/DDBJ databases">
        <title>Phyllosticta paracitricarpa is synonymous to the EU quarantine fungus P. citricarpa based on phylogenomic analyses.</title>
        <authorList>
            <consortium name="Lawrence Berkeley National Laboratory"/>
            <person name="Van ingen-buijs V.A."/>
            <person name="Van westerhoven A.C."/>
            <person name="Haridas S."/>
            <person name="Skiadas P."/>
            <person name="Martin F."/>
            <person name="Groenewald J.Z."/>
            <person name="Crous P.W."/>
            <person name="Seidl M.F."/>
        </authorList>
    </citation>
    <scope>NUCLEOTIDE SEQUENCE [LARGE SCALE GENOMIC DNA]</scope>
    <source>
        <strain evidence="6 7">CPC 17464</strain>
    </source>
</reference>
<dbReference type="SMART" id="SM01179">
    <property type="entry name" value="DUF862"/>
    <property type="match status" value="1"/>
</dbReference>
<keyword evidence="3" id="KW-0378">Hydrolase</keyword>
<evidence type="ECO:0000313" key="7">
    <source>
        <dbReference type="Proteomes" id="UP001360953"/>
    </source>
</evidence>
<evidence type="ECO:0000256" key="1">
    <source>
        <dbReference type="ARBA" id="ARBA00008140"/>
    </source>
</evidence>
<comment type="caution">
    <text evidence="6">The sequence shown here is derived from an EMBL/GenBank/DDBJ whole genome shotgun (WGS) entry which is preliminary data.</text>
</comment>
<name>A0ABR1LMV8_9PEZI</name>
<feature type="region of interest" description="Disordered" evidence="4">
    <location>
        <begin position="1"/>
        <end position="20"/>
    </location>
</feature>
<organism evidence="6 7">
    <name type="scientific">Phyllosticta citribraziliensis</name>
    <dbReference type="NCBI Taxonomy" id="989973"/>
    <lineage>
        <taxon>Eukaryota</taxon>
        <taxon>Fungi</taxon>
        <taxon>Dikarya</taxon>
        <taxon>Ascomycota</taxon>
        <taxon>Pezizomycotina</taxon>
        <taxon>Dothideomycetes</taxon>
        <taxon>Dothideomycetes incertae sedis</taxon>
        <taxon>Botryosphaeriales</taxon>
        <taxon>Phyllostictaceae</taxon>
        <taxon>Phyllosticta</taxon>
    </lineage>
</organism>
<feature type="compositionally biased region" description="Basic and acidic residues" evidence="4">
    <location>
        <begin position="213"/>
        <end position="231"/>
    </location>
</feature>
<evidence type="ECO:0000256" key="2">
    <source>
        <dbReference type="ARBA" id="ARBA00022670"/>
    </source>
</evidence>
<dbReference type="EMBL" id="JBBPEH010000007">
    <property type="protein sequence ID" value="KAK7535846.1"/>
    <property type="molecule type" value="Genomic_DNA"/>
</dbReference>
<evidence type="ECO:0000259" key="5">
    <source>
        <dbReference type="PROSITE" id="PS51858"/>
    </source>
</evidence>
<dbReference type="Proteomes" id="UP001360953">
    <property type="component" value="Unassembled WGS sequence"/>
</dbReference>
<keyword evidence="7" id="KW-1185">Reference proteome</keyword>
<dbReference type="InterPro" id="IPR042266">
    <property type="entry name" value="PPPDE_sf"/>
</dbReference>
<sequence>MSQSKPKSSRKSGASHRSTLSVQKTEIRINVYDLLPPGKVSSVLWTLGSGLLHSGVVIKDKEYAYGGHDRRGMTGVYWTRPRVEPPGGTFRCEVLQGFSFLSEEELTAVIKDASEKFQGTAYNLLTFNCNHFTSYLCEALTAKPAPRWLNRAAAIGVALPCVVPREWIAPPDHDTADGELLYEDEHDERAAMLRGSQSSSNRSSTLHLATSDSQDHRGYYTDRETSQDRSRTRSNTPGGRRSMTSGSWNGSERMLANGRDTSGRPMPPSEMAPVPNKGQVL</sequence>
<feature type="domain" description="PPPDE" evidence="5">
    <location>
        <begin position="25"/>
        <end position="167"/>
    </location>
</feature>
<feature type="compositionally biased region" description="Polar residues" evidence="4">
    <location>
        <begin position="233"/>
        <end position="250"/>
    </location>
</feature>
<dbReference type="Gene3D" id="3.90.1720.30">
    <property type="entry name" value="PPPDE domains"/>
    <property type="match status" value="1"/>
</dbReference>
<gene>
    <name evidence="6" type="ORF">J3D65DRAFT_626465</name>
</gene>
<evidence type="ECO:0000256" key="4">
    <source>
        <dbReference type="SAM" id="MobiDB-lite"/>
    </source>
</evidence>
<dbReference type="PROSITE" id="PS51858">
    <property type="entry name" value="PPPDE"/>
    <property type="match status" value="1"/>
</dbReference>
<dbReference type="PANTHER" id="PTHR12378">
    <property type="entry name" value="DESUMOYLATING ISOPEPTIDASE"/>
    <property type="match status" value="1"/>
</dbReference>
<keyword evidence="2" id="KW-0645">Protease</keyword>
<evidence type="ECO:0000256" key="3">
    <source>
        <dbReference type="ARBA" id="ARBA00022801"/>
    </source>
</evidence>
<comment type="similarity">
    <text evidence="1">Belongs to the DeSI family.</text>
</comment>
<protein>
    <submittedName>
        <fullName evidence="6">PPPDE putative peptidase domain-containing protein</fullName>
    </submittedName>
</protein>
<dbReference type="PANTHER" id="PTHR12378:SF80">
    <property type="entry name" value="IP06716P-RELATED"/>
    <property type="match status" value="1"/>
</dbReference>
<dbReference type="InterPro" id="IPR008580">
    <property type="entry name" value="PPPDE_dom"/>
</dbReference>